<proteinExistence type="predicted"/>
<organism evidence="1">
    <name type="scientific">Oryza barthii</name>
    <dbReference type="NCBI Taxonomy" id="65489"/>
    <lineage>
        <taxon>Eukaryota</taxon>
        <taxon>Viridiplantae</taxon>
        <taxon>Streptophyta</taxon>
        <taxon>Embryophyta</taxon>
        <taxon>Tracheophyta</taxon>
        <taxon>Spermatophyta</taxon>
        <taxon>Magnoliopsida</taxon>
        <taxon>Liliopsida</taxon>
        <taxon>Poales</taxon>
        <taxon>Poaceae</taxon>
        <taxon>BOP clade</taxon>
        <taxon>Oryzoideae</taxon>
        <taxon>Oryzeae</taxon>
        <taxon>Oryzinae</taxon>
        <taxon>Oryza</taxon>
    </lineage>
</organism>
<sequence>METMRKGMGRRNIGHSPLQCSRGLQALQPYLPTTLKDGTFINLVKQWLQELLVKLRSEKMGGLPPSVLGGMLRV</sequence>
<keyword evidence="2" id="KW-1185">Reference proteome</keyword>
<dbReference type="EnsemblPlants" id="OBART02G13340.1">
    <property type="protein sequence ID" value="OBART02G13340.1"/>
    <property type="gene ID" value="OBART02G13340"/>
</dbReference>
<reference evidence="1" key="2">
    <citation type="submission" date="2015-03" db="UniProtKB">
        <authorList>
            <consortium name="EnsemblPlants"/>
        </authorList>
    </citation>
    <scope>IDENTIFICATION</scope>
</reference>
<protein>
    <submittedName>
        <fullName evidence="1">Uncharacterized protein</fullName>
    </submittedName>
</protein>
<dbReference type="Proteomes" id="UP000026960">
    <property type="component" value="Chromosome 2"/>
</dbReference>
<accession>A0A0D3F404</accession>
<dbReference type="AlphaFoldDB" id="A0A0D3F404"/>
<evidence type="ECO:0000313" key="1">
    <source>
        <dbReference type="EnsemblPlants" id="OBART02G13340.1"/>
    </source>
</evidence>
<dbReference type="PaxDb" id="65489-OBART02G13340.1"/>
<evidence type="ECO:0000313" key="2">
    <source>
        <dbReference type="Proteomes" id="UP000026960"/>
    </source>
</evidence>
<dbReference type="HOGENOM" id="CLU_2761890_0_0_1"/>
<reference evidence="1" key="1">
    <citation type="journal article" date="2009" name="Rice">
        <title>De Novo Next Generation Sequencing of Plant Genomes.</title>
        <authorList>
            <person name="Rounsley S."/>
            <person name="Marri P.R."/>
            <person name="Yu Y."/>
            <person name="He R."/>
            <person name="Sisneros N."/>
            <person name="Goicoechea J.L."/>
            <person name="Lee S.J."/>
            <person name="Angelova A."/>
            <person name="Kudrna D."/>
            <person name="Luo M."/>
            <person name="Affourtit J."/>
            <person name="Desany B."/>
            <person name="Knight J."/>
            <person name="Niazi F."/>
            <person name="Egholm M."/>
            <person name="Wing R.A."/>
        </authorList>
    </citation>
    <scope>NUCLEOTIDE SEQUENCE [LARGE SCALE GENOMIC DNA]</scope>
    <source>
        <strain evidence="1">cv. IRGC 105608</strain>
    </source>
</reference>
<dbReference type="Gramene" id="OBART02G13340.1">
    <property type="protein sequence ID" value="OBART02G13340.1"/>
    <property type="gene ID" value="OBART02G13340"/>
</dbReference>
<name>A0A0D3F404_9ORYZ</name>